<feature type="signal peptide" evidence="1">
    <location>
        <begin position="1"/>
        <end position="17"/>
    </location>
</feature>
<sequence>MELQAAVYALLITAIEARFTSCDEERNDPSKVHIVLSPKLNLLLDSIETQLNTRNPKLVTWFKMVKLPNLARYFIPLFKKSSKYGRRFTFSGVAEVIHSICFCAAVDKLAKRVSCPRFTLSIPEIMGELMDLSYSLVSMDRLHSLASKAGVEQEFLAHFGSKVLPNKEIREVAFWIGLVYKRLCVAFRRESFISSREGFNNRKILAEEVEWLDFYVVVPGISLNERKISKHHPIQTEKEIILFPVYSVCSDVFSGFSHFSSSTQQSLDENVVTFLLRGKNLLTMRLEDYLAAYYRSGERMRIAERFFNQPIVPSGNPHTINGYIFPGLRTPELMMTGIQDVWPQYVSVSSKVYQILLKFIASLGVSLIQTL</sequence>
<dbReference type="OrthoDB" id="275278at2759"/>
<reference evidence="2 3" key="1">
    <citation type="journal article" date="2020" name="IScience">
        <title>Genome Sequencing of the Endangered Kingdonia uniflora (Circaeasteraceae, Ranunculales) Reveals Potential Mechanisms of Evolutionary Specialization.</title>
        <authorList>
            <person name="Sun Y."/>
            <person name="Deng T."/>
            <person name="Zhang A."/>
            <person name="Moore M.J."/>
            <person name="Landis J.B."/>
            <person name="Lin N."/>
            <person name="Zhang H."/>
            <person name="Zhang X."/>
            <person name="Huang J."/>
            <person name="Zhang X."/>
            <person name="Sun H."/>
            <person name="Wang H."/>
        </authorList>
    </citation>
    <scope>NUCLEOTIDE SEQUENCE [LARGE SCALE GENOMIC DNA]</scope>
    <source>
        <strain evidence="2">TB1705</strain>
        <tissue evidence="2">Leaf</tissue>
    </source>
</reference>
<protein>
    <recommendedName>
        <fullName evidence="4">Maturase K</fullName>
    </recommendedName>
</protein>
<name>A0A7J7N8H2_9MAGN</name>
<feature type="chain" id="PRO_5029442428" description="Maturase K" evidence="1">
    <location>
        <begin position="18"/>
        <end position="371"/>
    </location>
</feature>
<dbReference type="Proteomes" id="UP000541444">
    <property type="component" value="Unassembled WGS sequence"/>
</dbReference>
<accession>A0A7J7N8H2</accession>
<dbReference type="EMBL" id="JACGCM010000981">
    <property type="protein sequence ID" value="KAF6163445.1"/>
    <property type="molecule type" value="Genomic_DNA"/>
</dbReference>
<organism evidence="2 3">
    <name type="scientific">Kingdonia uniflora</name>
    <dbReference type="NCBI Taxonomy" id="39325"/>
    <lineage>
        <taxon>Eukaryota</taxon>
        <taxon>Viridiplantae</taxon>
        <taxon>Streptophyta</taxon>
        <taxon>Embryophyta</taxon>
        <taxon>Tracheophyta</taxon>
        <taxon>Spermatophyta</taxon>
        <taxon>Magnoliopsida</taxon>
        <taxon>Ranunculales</taxon>
        <taxon>Circaeasteraceae</taxon>
        <taxon>Kingdonia</taxon>
    </lineage>
</organism>
<proteinExistence type="predicted"/>
<comment type="caution">
    <text evidence="2">The sequence shown here is derived from an EMBL/GenBank/DDBJ whole genome shotgun (WGS) entry which is preliminary data.</text>
</comment>
<dbReference type="AlphaFoldDB" id="A0A7J7N8H2"/>
<evidence type="ECO:0008006" key="4">
    <source>
        <dbReference type="Google" id="ProtNLM"/>
    </source>
</evidence>
<gene>
    <name evidence="2" type="ORF">GIB67_029294</name>
</gene>
<evidence type="ECO:0000256" key="1">
    <source>
        <dbReference type="SAM" id="SignalP"/>
    </source>
</evidence>
<evidence type="ECO:0000313" key="3">
    <source>
        <dbReference type="Proteomes" id="UP000541444"/>
    </source>
</evidence>
<evidence type="ECO:0000313" key="2">
    <source>
        <dbReference type="EMBL" id="KAF6163445.1"/>
    </source>
</evidence>
<keyword evidence="1" id="KW-0732">Signal</keyword>
<keyword evidence="3" id="KW-1185">Reference proteome</keyword>